<dbReference type="Proteomes" id="UP000587760">
    <property type="component" value="Unassembled WGS sequence"/>
</dbReference>
<organism evidence="1 2">
    <name type="scientific">Spirochaeta isovalerica</name>
    <dbReference type="NCBI Taxonomy" id="150"/>
    <lineage>
        <taxon>Bacteria</taxon>
        <taxon>Pseudomonadati</taxon>
        <taxon>Spirochaetota</taxon>
        <taxon>Spirochaetia</taxon>
        <taxon>Spirochaetales</taxon>
        <taxon>Spirochaetaceae</taxon>
        <taxon>Spirochaeta</taxon>
    </lineage>
</organism>
<reference evidence="1 2" key="1">
    <citation type="submission" date="2020-08" db="EMBL/GenBank/DDBJ databases">
        <title>Genomic Encyclopedia of Type Strains, Phase IV (KMG-IV): sequencing the most valuable type-strain genomes for metagenomic binning, comparative biology and taxonomic classification.</title>
        <authorList>
            <person name="Goeker M."/>
        </authorList>
    </citation>
    <scope>NUCLEOTIDE SEQUENCE [LARGE SCALE GENOMIC DNA]</scope>
    <source>
        <strain evidence="1 2">DSM 2461</strain>
    </source>
</reference>
<evidence type="ECO:0000313" key="2">
    <source>
        <dbReference type="Proteomes" id="UP000587760"/>
    </source>
</evidence>
<sequence length="53" mass="6176">MPDKNETNQGTNSVTICPVCKKPLTYAPENLVDRRSYYYCDECGWYREEAGHE</sequence>
<gene>
    <name evidence="1" type="ORF">HNR50_001218</name>
</gene>
<keyword evidence="2" id="KW-1185">Reference proteome</keyword>
<accession>A0A841R953</accession>
<dbReference type="RefSeq" id="WP_184744915.1">
    <property type="nucleotide sequence ID" value="NZ_JACHGJ010000002.1"/>
</dbReference>
<name>A0A841R953_9SPIO</name>
<protein>
    <submittedName>
        <fullName evidence="1">Uncharacterized protein YbaR (Trm112 family)</fullName>
    </submittedName>
</protein>
<comment type="caution">
    <text evidence="1">The sequence shown here is derived from an EMBL/GenBank/DDBJ whole genome shotgun (WGS) entry which is preliminary data.</text>
</comment>
<dbReference type="EMBL" id="JACHGJ010000002">
    <property type="protein sequence ID" value="MBB6479560.1"/>
    <property type="molecule type" value="Genomic_DNA"/>
</dbReference>
<evidence type="ECO:0000313" key="1">
    <source>
        <dbReference type="EMBL" id="MBB6479560.1"/>
    </source>
</evidence>
<dbReference type="AlphaFoldDB" id="A0A841R953"/>
<proteinExistence type="predicted"/>